<dbReference type="PRINTS" id="PR00950">
    <property type="entry name" value="TYPE3IMSPROT"/>
</dbReference>
<name>A0A2M8IVX0_9RHOB</name>
<feature type="transmembrane region" description="Helical" evidence="3">
    <location>
        <begin position="193"/>
        <end position="218"/>
    </location>
</feature>
<reference evidence="4 5" key="1">
    <citation type="journal article" date="2018" name="Int. J. Syst. Evol. Microbiol.">
        <title>Pseudooceanicola lipolyticus sp. nov., a marine alphaproteobacterium, reclassification of Oceanicola flagellatus as Pseudooceanicola flagellatus comb. nov. and emended description of the genus Pseudooceanicola.</title>
        <authorList>
            <person name="Huang M.-M."/>
            <person name="Guo L.-L."/>
            <person name="Wu Y.-H."/>
            <person name="Lai Q.-L."/>
            <person name="Shao Z.-Z."/>
            <person name="Wang C.-S."/>
            <person name="Wu M."/>
            <person name="Xu X.-W."/>
        </authorList>
    </citation>
    <scope>NUCLEOTIDE SEQUENCE [LARGE SCALE GENOMIC DNA]</scope>
    <source>
        <strain evidence="4 5">157</strain>
    </source>
</reference>
<evidence type="ECO:0000256" key="2">
    <source>
        <dbReference type="SAM" id="MobiDB-lite"/>
    </source>
</evidence>
<keyword evidence="4" id="KW-0969">Cilium</keyword>
<dbReference type="Pfam" id="PF01312">
    <property type="entry name" value="Bac_export_2"/>
    <property type="match status" value="1"/>
</dbReference>
<dbReference type="InterPro" id="IPR029025">
    <property type="entry name" value="T3SS_substrate_exporter_C"/>
</dbReference>
<feature type="transmembrane region" description="Helical" evidence="3">
    <location>
        <begin position="160"/>
        <end position="181"/>
    </location>
</feature>
<evidence type="ECO:0000256" key="3">
    <source>
        <dbReference type="SAM" id="Phobius"/>
    </source>
</evidence>
<accession>A0A2M8IVX0</accession>
<dbReference type="InterPro" id="IPR006135">
    <property type="entry name" value="T3SS_substrate_exporter"/>
</dbReference>
<gene>
    <name evidence="4" type="ORF">CVM52_21115</name>
</gene>
<dbReference type="PANTHER" id="PTHR30531:SF12">
    <property type="entry name" value="FLAGELLAR BIOSYNTHETIC PROTEIN FLHB"/>
    <property type="match status" value="1"/>
</dbReference>
<keyword evidence="5" id="KW-1185">Reference proteome</keyword>
<protein>
    <submittedName>
        <fullName evidence="4">Flagellar biosynthesis protein FlhB</fullName>
    </submittedName>
</protein>
<sequence length="374" mass="41112">MAGEEDDKHARTEEPTARKLQKAREKGDVAVSRETGTMMMIVSLLLLTVFLMPQVAPPLAGVLARVFEAAGTAEIGEGPAGLRDIGIVSWTLMRGAGIVLAPVLGLFLFAAMIGVALQGDFVVSSERIRPKWSKLSPLGGFKRIFSADALVEFAKSVLKVLAIGVVAVWLAYLAVTGIWQSEGFLPEALAPYVQHYVALLLAVAAVFAVVVALADVIFKRIRWMAKQRMTVKEIRDEMKEQEGDPLIKGKRMEIRRRRARQRIAAAVPEATVVLTNPTHYAIALRYEPGEHGAPLCVAKGTDLMAAHIRRLAHDADVPVIENRPLARALYEVAEIDAVIPTEHWQAVAEVIRFVLDLRQNIRRKPPVGSNLRYD</sequence>
<dbReference type="GO" id="GO:0005886">
    <property type="term" value="C:plasma membrane"/>
    <property type="evidence" value="ECO:0007669"/>
    <property type="project" value="TreeGrafter"/>
</dbReference>
<keyword evidence="4" id="KW-0282">Flagellum</keyword>
<dbReference type="Gene3D" id="3.40.1690.10">
    <property type="entry name" value="secretion proteins EscU"/>
    <property type="match status" value="1"/>
</dbReference>
<dbReference type="EMBL" id="PGTB01000153">
    <property type="protein sequence ID" value="PJE34674.1"/>
    <property type="molecule type" value="Genomic_DNA"/>
</dbReference>
<dbReference type="GO" id="GO:0009306">
    <property type="term" value="P:protein secretion"/>
    <property type="evidence" value="ECO:0007669"/>
    <property type="project" value="InterPro"/>
</dbReference>
<feature type="region of interest" description="Disordered" evidence="2">
    <location>
        <begin position="1"/>
        <end position="28"/>
    </location>
</feature>
<evidence type="ECO:0000256" key="1">
    <source>
        <dbReference type="ARBA" id="ARBA00010690"/>
    </source>
</evidence>
<dbReference type="OrthoDB" id="9807950at2"/>
<keyword evidence="3" id="KW-0812">Transmembrane</keyword>
<dbReference type="Proteomes" id="UP000231553">
    <property type="component" value="Unassembled WGS sequence"/>
</dbReference>
<keyword evidence="4" id="KW-0966">Cell projection</keyword>
<dbReference type="AlphaFoldDB" id="A0A2M8IVX0"/>
<dbReference type="SUPFAM" id="SSF160544">
    <property type="entry name" value="EscU C-terminal domain-like"/>
    <property type="match status" value="1"/>
</dbReference>
<proteinExistence type="inferred from homology"/>
<dbReference type="RefSeq" id="WP_100164374.1">
    <property type="nucleotide sequence ID" value="NZ_PGTB01000153.1"/>
</dbReference>
<keyword evidence="3" id="KW-0472">Membrane</keyword>
<dbReference type="PANTHER" id="PTHR30531">
    <property type="entry name" value="FLAGELLAR BIOSYNTHETIC PROTEIN FLHB"/>
    <property type="match status" value="1"/>
</dbReference>
<feature type="transmembrane region" description="Helical" evidence="3">
    <location>
        <begin position="36"/>
        <end position="56"/>
    </location>
</feature>
<keyword evidence="3" id="KW-1133">Transmembrane helix</keyword>
<evidence type="ECO:0000313" key="5">
    <source>
        <dbReference type="Proteomes" id="UP000231553"/>
    </source>
</evidence>
<dbReference type="Gene3D" id="6.10.250.2080">
    <property type="match status" value="1"/>
</dbReference>
<evidence type="ECO:0000313" key="4">
    <source>
        <dbReference type="EMBL" id="PJE34674.1"/>
    </source>
</evidence>
<feature type="transmembrane region" description="Helical" evidence="3">
    <location>
        <begin position="98"/>
        <end position="123"/>
    </location>
</feature>
<organism evidence="4 5">
    <name type="scientific">Pseudooceanicola lipolyticus</name>
    <dbReference type="NCBI Taxonomy" id="2029104"/>
    <lineage>
        <taxon>Bacteria</taxon>
        <taxon>Pseudomonadati</taxon>
        <taxon>Pseudomonadota</taxon>
        <taxon>Alphaproteobacteria</taxon>
        <taxon>Rhodobacterales</taxon>
        <taxon>Paracoccaceae</taxon>
        <taxon>Pseudooceanicola</taxon>
    </lineage>
</organism>
<comment type="caution">
    <text evidence="4">The sequence shown here is derived from an EMBL/GenBank/DDBJ whole genome shotgun (WGS) entry which is preliminary data.</text>
</comment>
<comment type="similarity">
    <text evidence="1">Belongs to the type III secretion exporter family.</text>
</comment>